<gene>
    <name evidence="1" type="ORF">E3E12_07725</name>
</gene>
<keyword evidence="2" id="KW-1185">Reference proteome</keyword>
<accession>A0A4Y6UA46</accession>
<proteinExistence type="predicted"/>
<protein>
    <submittedName>
        <fullName evidence="1">Uncharacterized protein</fullName>
    </submittedName>
</protein>
<dbReference type="Proteomes" id="UP000318709">
    <property type="component" value="Chromosome"/>
</dbReference>
<dbReference type="EMBL" id="CP038231">
    <property type="protein sequence ID" value="QDH14084.1"/>
    <property type="molecule type" value="Genomic_DNA"/>
</dbReference>
<sequence length="172" mass="19096">MTIQNLHSFPNNQAIQGMTCPAPHFSPFGPGQNSQYPLQAPSPAMVTTRAKVKGNMIGRNLLEVADVIGWDKAVTLARGMPVFHRRGKEERILYVPRKANQAHFIAKLIGMEAMEKLCAAMACCVLNIARPELVEQRLAVEGLLEHTALSFKEIARQTGFTEKSVRRRADMV</sequence>
<organism evidence="1 2">
    <name type="scientific">Formicincola oecophyllae</name>
    <dbReference type="NCBI Taxonomy" id="2558361"/>
    <lineage>
        <taxon>Bacteria</taxon>
        <taxon>Pseudomonadati</taxon>
        <taxon>Pseudomonadota</taxon>
        <taxon>Alphaproteobacteria</taxon>
        <taxon>Acetobacterales</taxon>
        <taxon>Acetobacteraceae</taxon>
        <taxon>Formicincola</taxon>
    </lineage>
</organism>
<dbReference type="AlphaFoldDB" id="A0A4Y6UA46"/>
<evidence type="ECO:0000313" key="2">
    <source>
        <dbReference type="Proteomes" id="UP000318709"/>
    </source>
</evidence>
<dbReference type="KEGG" id="swf:E3E12_07725"/>
<reference evidence="1 2" key="1">
    <citation type="submission" date="2019-03" db="EMBL/GenBank/DDBJ databases">
        <title>The complete genome sequence of Swingsia_sp. F3b2 LMG30590(T).</title>
        <authorList>
            <person name="Chua K.-O."/>
            <person name="Chan K.-G."/>
            <person name="See-Too W.-S."/>
        </authorList>
    </citation>
    <scope>NUCLEOTIDE SEQUENCE [LARGE SCALE GENOMIC DNA]</scope>
    <source>
        <strain evidence="1 2">F3b2</strain>
    </source>
</reference>
<evidence type="ECO:0000313" key="1">
    <source>
        <dbReference type="EMBL" id="QDH14084.1"/>
    </source>
</evidence>
<dbReference type="RefSeq" id="WP_141443788.1">
    <property type="nucleotide sequence ID" value="NZ_CP038231.1"/>
</dbReference>
<name>A0A4Y6UA46_9PROT</name>